<dbReference type="OrthoDB" id="886072at2"/>
<dbReference type="RefSeq" id="WP_092677831.1">
    <property type="nucleotide sequence ID" value="NZ_FOXS01000007.1"/>
</dbReference>
<proteinExistence type="predicted"/>
<gene>
    <name evidence="1" type="ORF">SAMN04515668_4148</name>
</gene>
<organism evidence="1 2">
    <name type="scientific">Hymenobacter arizonensis</name>
    <name type="common">Siccationidurans arizonensis</name>
    <dbReference type="NCBI Taxonomy" id="1227077"/>
    <lineage>
        <taxon>Bacteria</taxon>
        <taxon>Pseudomonadati</taxon>
        <taxon>Bacteroidota</taxon>
        <taxon>Cytophagia</taxon>
        <taxon>Cytophagales</taxon>
        <taxon>Hymenobacteraceae</taxon>
        <taxon>Hymenobacter</taxon>
    </lineage>
</organism>
<dbReference type="AlphaFoldDB" id="A0A1I6B4M1"/>
<name>A0A1I6B4M1_HYMAR</name>
<evidence type="ECO:0000313" key="2">
    <source>
        <dbReference type="Proteomes" id="UP000199029"/>
    </source>
</evidence>
<protein>
    <submittedName>
        <fullName evidence="1">Uncharacterized protein</fullName>
    </submittedName>
</protein>
<keyword evidence="2" id="KW-1185">Reference proteome</keyword>
<dbReference type="Proteomes" id="UP000199029">
    <property type="component" value="Unassembled WGS sequence"/>
</dbReference>
<reference evidence="2" key="1">
    <citation type="submission" date="2016-10" db="EMBL/GenBank/DDBJ databases">
        <authorList>
            <person name="Varghese N."/>
            <person name="Submissions S."/>
        </authorList>
    </citation>
    <scope>NUCLEOTIDE SEQUENCE [LARGE SCALE GENOMIC DNA]</scope>
    <source>
        <strain evidence="2">OR362-8,ATCC BAA-1266,JCM 13504</strain>
    </source>
</reference>
<sequence>MKAYSLDSCEHVTAACQQADRTIGEVAAQFSASDSFVRKFRNAAGLRLDAVAQAKACLR</sequence>
<accession>A0A1I6B4M1</accession>
<dbReference type="EMBL" id="FOXS01000007">
    <property type="protein sequence ID" value="SFQ75727.1"/>
    <property type="molecule type" value="Genomic_DNA"/>
</dbReference>
<dbReference type="STRING" id="1227077.SAMN04515668_4148"/>
<evidence type="ECO:0000313" key="1">
    <source>
        <dbReference type="EMBL" id="SFQ75727.1"/>
    </source>
</evidence>